<feature type="non-terminal residue" evidence="4">
    <location>
        <position position="1"/>
    </location>
</feature>
<evidence type="ECO:0000256" key="1">
    <source>
        <dbReference type="ARBA" id="ARBA00006133"/>
    </source>
</evidence>
<feature type="domain" description="Telomere length regulation protein conserved" evidence="3">
    <location>
        <begin position="678"/>
        <end position="795"/>
    </location>
</feature>
<evidence type="ECO:0000259" key="3">
    <source>
        <dbReference type="Pfam" id="PF10193"/>
    </source>
</evidence>
<dbReference type="OrthoDB" id="10254187at2759"/>
<evidence type="ECO:0000256" key="2">
    <source>
        <dbReference type="SAM" id="MobiDB-lite"/>
    </source>
</evidence>
<feature type="compositionally biased region" description="Low complexity" evidence="2">
    <location>
        <begin position="651"/>
        <end position="668"/>
    </location>
</feature>
<gene>
    <name evidence="4" type="primary">SPOSA6832_02127</name>
</gene>
<dbReference type="PANTHER" id="PTHR15830">
    <property type="entry name" value="TELOMERE LENGTH REGULATION PROTEIN TEL2 FAMILY MEMBER"/>
    <property type="match status" value="1"/>
</dbReference>
<dbReference type="GO" id="GO:0051879">
    <property type="term" value="F:Hsp90 protein binding"/>
    <property type="evidence" value="ECO:0007669"/>
    <property type="project" value="TreeGrafter"/>
</dbReference>
<feature type="compositionally biased region" description="Polar residues" evidence="2">
    <location>
        <begin position="808"/>
        <end position="817"/>
    </location>
</feature>
<dbReference type="InterPro" id="IPR051970">
    <property type="entry name" value="TEL2_Regulation"/>
</dbReference>
<dbReference type="InterPro" id="IPR019337">
    <property type="entry name" value="Telomere_length_regulation_dom"/>
</dbReference>
<feature type="region of interest" description="Disordered" evidence="2">
    <location>
        <begin position="597"/>
        <end position="673"/>
    </location>
</feature>
<evidence type="ECO:0000313" key="5">
    <source>
        <dbReference type="Proteomes" id="UP000243876"/>
    </source>
</evidence>
<sequence>DGATTAGPSLASRLAEPLSSVSQLLDLLVPPLVSLNLLPDQPSFTTHYGASPTPLDPGRFLRRQLGLVQKILVEQVWPDWESALQTEKGPAGVQVLERWFVPPSNHDGAPSIATQGTSPKVALSAYAVLSSILSTKSASTLRPRSLEIVSQLLVKLSSAFNIAEIYLSAVGSSPARSPLAEDDSDDDETVDPASLSLWEQSLRDLLQVPTRVANAWGAMREKQRLPTSRVGEGLPAELEITPYVSALTTSYFSLLWALSSDSNLPIIRSALSLPLTHLISMPSFLPTALPILIPHLLPPTSFPTPAEELLQGQRHVELLRAVLAELSESDLTRLLRSLLSTLVEPLPHGAEATLAQRARGAAFVLDGLFGPLQPSNSSVWKVAVGLLQDMKYGWDAKLIPRIVCAWVGVDEQGRVEFLKAVVSVWGAREEIRAGTEARRTCAYTSREQLALMLTTGLRADLTSLLLDFVVSLPPLHPDVVNLSRSPTFLSAISAHLTLISPTQRLLGMLVAEVVSGRTVDPASGVQPLNFGDEIWAGETAEKVLVRGLREMVREVESGEGKQAEGWLDLLRRVYSSAPQPTPAARAQPVKVNQIPLRPSSVEEAPSAPPKRPLISIIDSDGSDSDPDFQPYPLPGGPSKATLEALSSDDPSLYQSAYPSSSSTNPASQTRKRGKLRAPVYVPELVAYLKGEDPEGGKEEADAQAERVEIGLREGAALVRRKAGWEENAVNLAFAVMSLQDQYEIANFDQLKQDILVALIASCPVEVAPAVIEQYFAPSYSITQHYNVLASLALAARELANLSIPSPHGSPSKSISQPPQFPSKQLPPTLHRRLLGPQQPTGPLEAMTADLTSMALSETRKDAETTIPQAAREKLLSVRRFNSRPSGSSQAQAATTTPTFTALAAEFFILPLINRFWLYLRDTATSSLYRTSSSTSSVGPYAGGASASALLEPLLLSKYFATLAVLLHAARHCPTFLAVLVPEALGLVLALRPPPSSSSSMTSFDEDDDARGMDAALVLSSQLELILVLMDATVQLDGGRTLMSGSAVSGGSNLVAEAKAWAEEVFEAEERKGGEMGVGRAGRAAAGVLLRVEEILGRWRGTVGW</sequence>
<keyword evidence="5" id="KW-1185">Reference proteome</keyword>
<evidence type="ECO:0000313" key="4">
    <source>
        <dbReference type="EMBL" id="CEQ40485.1"/>
    </source>
</evidence>
<proteinExistence type="inferred from homology"/>
<dbReference type="InterPro" id="IPR038528">
    <property type="entry name" value="TEL2_C_sf"/>
</dbReference>
<dbReference type="PANTHER" id="PTHR15830:SF10">
    <property type="entry name" value="TELOMERE LENGTH REGULATION PROTEIN TEL2 HOMOLOG"/>
    <property type="match status" value="1"/>
</dbReference>
<dbReference type="AlphaFoldDB" id="A0A0D6ELI3"/>
<feature type="region of interest" description="Disordered" evidence="2">
    <location>
        <begin position="804"/>
        <end position="844"/>
    </location>
</feature>
<accession>A0A0D6ELI3</accession>
<name>A0A0D6ELI3_SPOSA</name>
<reference evidence="5" key="1">
    <citation type="submission" date="2015-02" db="EMBL/GenBank/DDBJ databases">
        <authorList>
            <person name="Gon?alves P."/>
        </authorList>
    </citation>
    <scope>NUCLEOTIDE SEQUENCE [LARGE SCALE GENOMIC DNA]</scope>
</reference>
<dbReference type="GO" id="GO:0005829">
    <property type="term" value="C:cytosol"/>
    <property type="evidence" value="ECO:0007669"/>
    <property type="project" value="TreeGrafter"/>
</dbReference>
<dbReference type="Gene3D" id="1.25.40.720">
    <property type="entry name" value="Telomere length regulation protein 2, C-terminal domain"/>
    <property type="match status" value="1"/>
</dbReference>
<dbReference type="GO" id="GO:0042162">
    <property type="term" value="F:telomeric DNA binding"/>
    <property type="evidence" value="ECO:0007669"/>
    <property type="project" value="TreeGrafter"/>
</dbReference>
<dbReference type="Pfam" id="PF10193">
    <property type="entry name" value="Telomere_reg-2"/>
    <property type="match status" value="1"/>
</dbReference>
<dbReference type="GO" id="GO:0051083">
    <property type="term" value="P:'de novo' cotranslational protein folding"/>
    <property type="evidence" value="ECO:0007669"/>
    <property type="project" value="TreeGrafter"/>
</dbReference>
<protein>
    <submittedName>
        <fullName evidence="4">SPOSA6832_02127-mRNA-1:cds</fullName>
    </submittedName>
</protein>
<comment type="similarity">
    <text evidence="1">Belongs to the TEL2 family.</text>
</comment>
<dbReference type="Proteomes" id="UP000243876">
    <property type="component" value="Unassembled WGS sequence"/>
</dbReference>
<organism evidence="4 5">
    <name type="scientific">Sporidiobolus salmonicolor</name>
    <name type="common">Yeast-like fungus</name>
    <name type="synonym">Sporobolomyces salmonicolor</name>
    <dbReference type="NCBI Taxonomy" id="5005"/>
    <lineage>
        <taxon>Eukaryota</taxon>
        <taxon>Fungi</taxon>
        <taxon>Dikarya</taxon>
        <taxon>Basidiomycota</taxon>
        <taxon>Pucciniomycotina</taxon>
        <taxon>Microbotryomycetes</taxon>
        <taxon>Sporidiobolales</taxon>
        <taxon>Sporidiobolaceae</taxon>
        <taxon>Sporobolomyces</taxon>
    </lineage>
</organism>
<dbReference type="EMBL" id="CENE01000007">
    <property type="protein sequence ID" value="CEQ40485.1"/>
    <property type="molecule type" value="Genomic_DNA"/>
</dbReference>